<dbReference type="AlphaFoldDB" id="A0A5B6V941"/>
<dbReference type="EMBL" id="SMMG02000007">
    <property type="protein sequence ID" value="KAA3465637.1"/>
    <property type="molecule type" value="Genomic_DNA"/>
</dbReference>
<keyword evidence="3" id="KW-1185">Reference proteome</keyword>
<dbReference type="OrthoDB" id="998229at2759"/>
<dbReference type="PANTHER" id="PTHR37984">
    <property type="entry name" value="PROTEIN CBG26694"/>
    <property type="match status" value="1"/>
</dbReference>
<sequence length="109" mass="12783">MMNYKLNGYNIGSDDYLLLRGKICVPKNSELVHKILYEAQNGTNSIHPGSNKMYNNLKKIYWWPGMKRDISEFVSKCLICQQVKRKSYHGFCIQITLISEKERCYLGNR</sequence>
<dbReference type="Proteomes" id="UP000325315">
    <property type="component" value="Unassembled WGS sequence"/>
</dbReference>
<dbReference type="InterPro" id="IPR041588">
    <property type="entry name" value="Integrase_H2C2"/>
</dbReference>
<dbReference type="Pfam" id="PF17921">
    <property type="entry name" value="Integrase_H2C2"/>
    <property type="match status" value="1"/>
</dbReference>
<organism evidence="2 3">
    <name type="scientific">Gossypium australe</name>
    <dbReference type="NCBI Taxonomy" id="47621"/>
    <lineage>
        <taxon>Eukaryota</taxon>
        <taxon>Viridiplantae</taxon>
        <taxon>Streptophyta</taxon>
        <taxon>Embryophyta</taxon>
        <taxon>Tracheophyta</taxon>
        <taxon>Spermatophyta</taxon>
        <taxon>Magnoliopsida</taxon>
        <taxon>eudicotyledons</taxon>
        <taxon>Gunneridae</taxon>
        <taxon>Pentapetalae</taxon>
        <taxon>rosids</taxon>
        <taxon>malvids</taxon>
        <taxon>Malvales</taxon>
        <taxon>Malvaceae</taxon>
        <taxon>Malvoideae</taxon>
        <taxon>Gossypium</taxon>
    </lineage>
</organism>
<name>A0A5B6V941_9ROSI</name>
<gene>
    <name evidence="2" type="ORF">EPI10_000783</name>
</gene>
<feature type="domain" description="Integrase zinc-binding" evidence="1">
    <location>
        <begin position="28"/>
        <end position="85"/>
    </location>
</feature>
<reference evidence="3" key="1">
    <citation type="journal article" date="2019" name="Plant Biotechnol. J.">
        <title>Genome sequencing of the Australian wild diploid species Gossypium australe highlights disease resistance and delayed gland morphogenesis.</title>
        <authorList>
            <person name="Cai Y."/>
            <person name="Cai X."/>
            <person name="Wang Q."/>
            <person name="Wang P."/>
            <person name="Zhang Y."/>
            <person name="Cai C."/>
            <person name="Xu Y."/>
            <person name="Wang K."/>
            <person name="Zhou Z."/>
            <person name="Wang C."/>
            <person name="Geng S."/>
            <person name="Li B."/>
            <person name="Dong Q."/>
            <person name="Hou Y."/>
            <person name="Wang H."/>
            <person name="Ai P."/>
            <person name="Liu Z."/>
            <person name="Yi F."/>
            <person name="Sun M."/>
            <person name="An G."/>
            <person name="Cheng J."/>
            <person name="Zhang Y."/>
            <person name="Shi Q."/>
            <person name="Xie Y."/>
            <person name="Shi X."/>
            <person name="Chang Y."/>
            <person name="Huang F."/>
            <person name="Chen Y."/>
            <person name="Hong S."/>
            <person name="Mi L."/>
            <person name="Sun Q."/>
            <person name="Zhang L."/>
            <person name="Zhou B."/>
            <person name="Peng R."/>
            <person name="Zhang X."/>
            <person name="Liu F."/>
        </authorList>
    </citation>
    <scope>NUCLEOTIDE SEQUENCE [LARGE SCALE GENOMIC DNA]</scope>
    <source>
        <strain evidence="3">cv. PA1801</strain>
    </source>
</reference>
<dbReference type="PANTHER" id="PTHR37984:SF5">
    <property type="entry name" value="PROTEIN NYNRIN-LIKE"/>
    <property type="match status" value="1"/>
</dbReference>
<protein>
    <submittedName>
        <fullName evidence="2">Integrase</fullName>
    </submittedName>
</protein>
<accession>A0A5B6V941</accession>
<comment type="caution">
    <text evidence="2">The sequence shown here is derived from an EMBL/GenBank/DDBJ whole genome shotgun (WGS) entry which is preliminary data.</text>
</comment>
<dbReference type="InterPro" id="IPR050951">
    <property type="entry name" value="Retrovirus_Pol_polyprotein"/>
</dbReference>
<evidence type="ECO:0000313" key="2">
    <source>
        <dbReference type="EMBL" id="KAA3465637.1"/>
    </source>
</evidence>
<evidence type="ECO:0000259" key="1">
    <source>
        <dbReference type="Pfam" id="PF17921"/>
    </source>
</evidence>
<proteinExistence type="predicted"/>
<dbReference type="Gene3D" id="1.10.340.70">
    <property type="match status" value="1"/>
</dbReference>
<evidence type="ECO:0000313" key="3">
    <source>
        <dbReference type="Proteomes" id="UP000325315"/>
    </source>
</evidence>